<keyword evidence="1" id="KW-0812">Transmembrane</keyword>
<reference evidence="3 4" key="1">
    <citation type="journal article" date="2018" name="Nat. Ecol. Evol.">
        <title>Genomic signatures of mitonuclear coevolution across populations of Tigriopus californicus.</title>
        <authorList>
            <person name="Barreto F.S."/>
            <person name="Watson E.T."/>
            <person name="Lima T.G."/>
            <person name="Willett C.S."/>
            <person name="Edmands S."/>
            <person name="Li W."/>
            <person name="Burton R.S."/>
        </authorList>
    </citation>
    <scope>NUCLEOTIDE SEQUENCE [LARGE SCALE GENOMIC DNA]</scope>
    <source>
        <strain evidence="3 4">San Diego</strain>
    </source>
</reference>
<accession>A0A553N7H2</accession>
<feature type="transmembrane region" description="Helical" evidence="1">
    <location>
        <begin position="44"/>
        <end position="65"/>
    </location>
</feature>
<protein>
    <submittedName>
        <fullName evidence="3">Uncharacterized protein</fullName>
    </submittedName>
</protein>
<dbReference type="Proteomes" id="UP000318571">
    <property type="component" value="Chromosome 8"/>
</dbReference>
<dbReference type="AlphaFoldDB" id="A0A553N7H2"/>
<organism evidence="3 4">
    <name type="scientific">Tigriopus californicus</name>
    <name type="common">Marine copepod</name>
    <dbReference type="NCBI Taxonomy" id="6832"/>
    <lineage>
        <taxon>Eukaryota</taxon>
        <taxon>Metazoa</taxon>
        <taxon>Ecdysozoa</taxon>
        <taxon>Arthropoda</taxon>
        <taxon>Crustacea</taxon>
        <taxon>Multicrustacea</taxon>
        <taxon>Hexanauplia</taxon>
        <taxon>Copepoda</taxon>
        <taxon>Harpacticoida</taxon>
        <taxon>Harpacticidae</taxon>
        <taxon>Tigriopus</taxon>
    </lineage>
</organism>
<keyword evidence="2" id="KW-0732">Signal</keyword>
<evidence type="ECO:0000256" key="2">
    <source>
        <dbReference type="SAM" id="SignalP"/>
    </source>
</evidence>
<evidence type="ECO:0000313" key="4">
    <source>
        <dbReference type="Proteomes" id="UP000318571"/>
    </source>
</evidence>
<sequence length="180" mass="20519">MKISAKLAIFVFICSGNCLANILPEFDSDAIRVGIFDPNNVVIHVGQNLVNFLSSSLAWFVLLQFPDLSKVKPKEEEKEAKDMMEPQQEAGRYMNVKEPAARYGAKRRWRHPRRSSPRVYDRPIPIQYVSKVLRLIADASDRMSKTGFPATNWHILSQCCNFFMMVLMVLFDHVLGGLGE</sequence>
<keyword evidence="4" id="KW-1185">Reference proteome</keyword>
<keyword evidence="1" id="KW-0472">Membrane</keyword>
<feature type="chain" id="PRO_5021991961" evidence="2">
    <location>
        <begin position="21"/>
        <end position="180"/>
    </location>
</feature>
<feature type="signal peptide" evidence="2">
    <location>
        <begin position="1"/>
        <end position="20"/>
    </location>
</feature>
<comment type="caution">
    <text evidence="3">The sequence shown here is derived from an EMBL/GenBank/DDBJ whole genome shotgun (WGS) entry which is preliminary data.</text>
</comment>
<name>A0A553N7H2_TIGCA</name>
<evidence type="ECO:0000313" key="3">
    <source>
        <dbReference type="EMBL" id="TRY61381.1"/>
    </source>
</evidence>
<keyword evidence="1" id="KW-1133">Transmembrane helix</keyword>
<feature type="transmembrane region" description="Helical" evidence="1">
    <location>
        <begin position="152"/>
        <end position="171"/>
    </location>
</feature>
<gene>
    <name evidence="3" type="ORF">TCAL_17212</name>
</gene>
<evidence type="ECO:0000256" key="1">
    <source>
        <dbReference type="SAM" id="Phobius"/>
    </source>
</evidence>
<proteinExistence type="predicted"/>
<dbReference type="EMBL" id="VCGU01000459">
    <property type="protein sequence ID" value="TRY61381.1"/>
    <property type="molecule type" value="Genomic_DNA"/>
</dbReference>